<dbReference type="InterPro" id="IPR015424">
    <property type="entry name" value="PyrdxlP-dep_Trfase"/>
</dbReference>
<accession>A0AB35LGA5</accession>
<reference evidence="3" key="1">
    <citation type="submission" date="2023-04" db="EMBL/GenBank/DDBJ databases">
        <authorList>
            <person name="Li W."/>
        </authorList>
    </citation>
    <scope>NUCLEOTIDE SEQUENCE</scope>
    <source>
        <strain evidence="3">QITACRE101</strain>
    </source>
</reference>
<comment type="similarity">
    <text evidence="2">Belongs to the DegT/DnrJ/EryC1 family.</text>
</comment>
<dbReference type="PANTHER" id="PTHR30244:SF34">
    <property type="entry name" value="DTDP-4-AMINO-4,6-DIDEOXYGALACTOSE TRANSAMINASE"/>
    <property type="match status" value="1"/>
</dbReference>
<dbReference type="RefSeq" id="WP_196724001.1">
    <property type="nucleotide sequence ID" value="NZ_JADSSY010000020.1"/>
</dbReference>
<dbReference type="GO" id="GO:0008483">
    <property type="term" value="F:transaminase activity"/>
    <property type="evidence" value="ECO:0007669"/>
    <property type="project" value="UniProtKB-KW"/>
</dbReference>
<proteinExistence type="inferred from homology"/>
<sequence length="296" mass="34863">MTNFFLSPVYRISPFKTSDYSKRVKLLNQPNKNENITNERIKNSYQEYYTNSGRDAIELYLKHLKLNVEDEVTIFTTTSSFYVSSCVTNTIEKVCRWNRKVTNKTKCIIVIHEFGKLYTNIDKLSIYNVPILEDFAHSFSSLYYTDNIKGDAAIFSLSKFLSIDSGGILLSKDEVNTHSNQSYHSFFYKNKNNILSQIKKRKIVESYYIKKLKDVGISPYFIYSKNEAPGAFVFNINRPIEYLQELKHYLQSNFIECSVFYENQAFFLPCHHELELEDIDYICDLMKEYLRKNDNK</sequence>
<dbReference type="Gene3D" id="3.40.640.10">
    <property type="entry name" value="Type I PLP-dependent aspartate aminotransferase-like (Major domain)"/>
    <property type="match status" value="1"/>
</dbReference>
<reference evidence="3" key="2">
    <citation type="submission" date="2023-10" db="EMBL/GenBank/DDBJ databases">
        <title>Analysis of Resistance Genes of Carbapenem-resistant Providencia rettgeri.</title>
        <authorList>
            <person name="Liu M."/>
        </authorList>
    </citation>
    <scope>NUCLEOTIDE SEQUENCE</scope>
    <source>
        <strain evidence="3">QITACRE101</strain>
    </source>
</reference>
<dbReference type="EMBL" id="JARVQW010000008">
    <property type="protein sequence ID" value="MDH2306829.1"/>
    <property type="molecule type" value="Genomic_DNA"/>
</dbReference>
<name>A0AB35LGA5_PRORE</name>
<dbReference type="InterPro" id="IPR000653">
    <property type="entry name" value="DegT/StrS_aminotransferase"/>
</dbReference>
<dbReference type="InterPro" id="IPR015421">
    <property type="entry name" value="PyrdxlP-dep_Trfase_major"/>
</dbReference>
<evidence type="ECO:0000256" key="2">
    <source>
        <dbReference type="ARBA" id="ARBA00037999"/>
    </source>
</evidence>
<keyword evidence="3" id="KW-0032">Aminotransferase</keyword>
<dbReference type="GO" id="GO:0030170">
    <property type="term" value="F:pyridoxal phosphate binding"/>
    <property type="evidence" value="ECO:0007669"/>
    <property type="project" value="TreeGrafter"/>
</dbReference>
<evidence type="ECO:0000313" key="3">
    <source>
        <dbReference type="EMBL" id="MDH2306829.1"/>
    </source>
</evidence>
<gene>
    <name evidence="3" type="ORF">QDQ51_15575</name>
</gene>
<dbReference type="Pfam" id="PF01041">
    <property type="entry name" value="DegT_DnrJ_EryC1"/>
    <property type="match status" value="1"/>
</dbReference>
<keyword evidence="3" id="KW-0808">Transferase</keyword>
<evidence type="ECO:0000313" key="4">
    <source>
        <dbReference type="Proteomes" id="UP001162044"/>
    </source>
</evidence>
<dbReference type="AlphaFoldDB" id="A0AB35LGA5"/>
<evidence type="ECO:0000256" key="1">
    <source>
        <dbReference type="ARBA" id="ARBA00022898"/>
    </source>
</evidence>
<protein>
    <submittedName>
        <fullName evidence="3">DegT/DnrJ/EryC1/StrS family aminotransferase</fullName>
    </submittedName>
</protein>
<dbReference type="PANTHER" id="PTHR30244">
    <property type="entry name" value="TRANSAMINASE"/>
    <property type="match status" value="1"/>
</dbReference>
<dbReference type="SUPFAM" id="SSF53383">
    <property type="entry name" value="PLP-dependent transferases"/>
    <property type="match status" value="1"/>
</dbReference>
<organism evidence="3 4">
    <name type="scientific">Providencia rettgeri</name>
    <dbReference type="NCBI Taxonomy" id="587"/>
    <lineage>
        <taxon>Bacteria</taxon>
        <taxon>Pseudomonadati</taxon>
        <taxon>Pseudomonadota</taxon>
        <taxon>Gammaproteobacteria</taxon>
        <taxon>Enterobacterales</taxon>
        <taxon>Morganellaceae</taxon>
        <taxon>Providencia</taxon>
    </lineage>
</organism>
<dbReference type="GO" id="GO:0000271">
    <property type="term" value="P:polysaccharide biosynthetic process"/>
    <property type="evidence" value="ECO:0007669"/>
    <property type="project" value="TreeGrafter"/>
</dbReference>
<dbReference type="Proteomes" id="UP001162044">
    <property type="component" value="Unassembled WGS sequence"/>
</dbReference>
<comment type="caution">
    <text evidence="3">The sequence shown here is derived from an EMBL/GenBank/DDBJ whole genome shotgun (WGS) entry which is preliminary data.</text>
</comment>
<keyword evidence="1" id="KW-0663">Pyridoxal phosphate</keyword>